<dbReference type="PATRIC" id="fig|997761.3.peg.1924"/>
<evidence type="ECO:0000313" key="1">
    <source>
        <dbReference type="EMBL" id="AFH61029.1"/>
    </source>
</evidence>
<dbReference type="HOGENOM" id="CLU_855083_0_0_9"/>
<dbReference type="EMBL" id="CP003422">
    <property type="protein sequence ID" value="AFH61029.1"/>
    <property type="molecule type" value="Genomic_DNA"/>
</dbReference>
<dbReference type="RefSeq" id="WP_014650129.1">
    <property type="nucleotide sequence ID" value="NC_017672.3"/>
</dbReference>
<accession>I0BF82</accession>
<reference evidence="1 2" key="1">
    <citation type="submission" date="2013-06" db="EMBL/GenBank/DDBJ databases">
        <title>Complete genome sequence of Paenibacillus mucilaginosus K02.</title>
        <authorList>
            <person name="Xiao B."/>
            <person name="Sun L."/>
            <person name="Xiao L."/>
            <person name="Lian B."/>
        </authorList>
    </citation>
    <scope>NUCLEOTIDE SEQUENCE [LARGE SCALE GENOMIC DNA]</scope>
    <source>
        <strain evidence="1 2">K02</strain>
    </source>
</reference>
<proteinExistence type="predicted"/>
<dbReference type="OrthoDB" id="2575543at2"/>
<dbReference type="Proteomes" id="UP000007392">
    <property type="component" value="Chromosome"/>
</dbReference>
<evidence type="ECO:0000313" key="2">
    <source>
        <dbReference type="Proteomes" id="UP000007392"/>
    </source>
</evidence>
<dbReference type="KEGG" id="pmw:B2K_09885"/>
<dbReference type="AlphaFoldDB" id="I0BF82"/>
<sequence length="359" mass="40892">MNHVWIRPDLKTAGGEVSDILYKNRYVGTLTLVYRESDRIAGSIQLEQEVLSAEAADEVYEHLHAYVHSLAAALRVDECEVMVTNSSIDHVIAMEEEEALVGQLEAVDEEFDYDTEWIDTDTLLVDDDPYERDELTLGDFELVLVGEDEDAVEYHIYDGDEDWVAEAFLEIDDREVTGTVHWLIEPGDDALDAVADLIVLDFDEDEIDTFVIHMLYDNEVIETIELTHEDLLDEADGDDLLLLDGESDEDEDEDADIYEGNRDYTIVLARDDGDVLTYEIYQQSRGGLPIGTATVDISERQLTGFIDFREPGNATDREEIAALLMEELDKEKDYEAINLSMMHRSRVIEEVLFETESFH</sequence>
<protein>
    <submittedName>
        <fullName evidence="1">Uncharacterized protein</fullName>
    </submittedName>
</protein>
<organism evidence="1 2">
    <name type="scientific">Paenibacillus mucilaginosus K02</name>
    <dbReference type="NCBI Taxonomy" id="997761"/>
    <lineage>
        <taxon>Bacteria</taxon>
        <taxon>Bacillati</taxon>
        <taxon>Bacillota</taxon>
        <taxon>Bacilli</taxon>
        <taxon>Bacillales</taxon>
        <taxon>Paenibacillaceae</taxon>
        <taxon>Paenibacillus</taxon>
    </lineage>
</organism>
<name>I0BF82_9BACL</name>
<gene>
    <name evidence="1" type="ORF">B2K_09885</name>
</gene>